<evidence type="ECO:0000313" key="2">
    <source>
        <dbReference type="EMBL" id="KAK5923390.1"/>
    </source>
</evidence>
<proteinExistence type="predicted"/>
<dbReference type="EMBL" id="JAURVH010001521">
    <property type="protein sequence ID" value="KAK5923390.1"/>
    <property type="molecule type" value="Genomic_DNA"/>
</dbReference>
<protein>
    <submittedName>
        <fullName evidence="2">Uncharacterized protein</fullName>
    </submittedName>
</protein>
<dbReference type="AlphaFoldDB" id="A0AAN8DK55"/>
<keyword evidence="3" id="KW-1185">Reference proteome</keyword>
<feature type="compositionally biased region" description="Basic and acidic residues" evidence="1">
    <location>
        <begin position="63"/>
        <end position="77"/>
    </location>
</feature>
<feature type="compositionally biased region" description="Basic and acidic residues" evidence="1">
    <location>
        <begin position="192"/>
        <end position="213"/>
    </location>
</feature>
<feature type="region of interest" description="Disordered" evidence="1">
    <location>
        <begin position="1"/>
        <end position="141"/>
    </location>
</feature>
<evidence type="ECO:0000313" key="3">
    <source>
        <dbReference type="Proteomes" id="UP001331515"/>
    </source>
</evidence>
<name>A0AAN8DK55_CHAGU</name>
<feature type="compositionally biased region" description="Polar residues" evidence="1">
    <location>
        <begin position="1"/>
        <end position="10"/>
    </location>
</feature>
<feature type="region of interest" description="Disordered" evidence="1">
    <location>
        <begin position="177"/>
        <end position="213"/>
    </location>
</feature>
<evidence type="ECO:0000256" key="1">
    <source>
        <dbReference type="SAM" id="MobiDB-lite"/>
    </source>
</evidence>
<dbReference type="Proteomes" id="UP001331515">
    <property type="component" value="Unassembled WGS sequence"/>
</dbReference>
<reference evidence="2 3" key="1">
    <citation type="journal article" date="2023" name="Mol. Biol. Evol.">
        <title>Genomics of Secondarily Temperate Adaptation in the Only Non-Antarctic Icefish.</title>
        <authorList>
            <person name="Rivera-Colon A.G."/>
            <person name="Rayamajhi N."/>
            <person name="Minhas B.F."/>
            <person name="Madrigal G."/>
            <person name="Bilyk K.T."/>
            <person name="Yoon V."/>
            <person name="Hune M."/>
            <person name="Gregory S."/>
            <person name="Cheng C.H.C."/>
            <person name="Catchen J.M."/>
        </authorList>
    </citation>
    <scope>NUCLEOTIDE SEQUENCE [LARGE SCALE GENOMIC DNA]</scope>
    <source>
        <tissue evidence="2">White muscle</tissue>
    </source>
</reference>
<comment type="caution">
    <text evidence="2">The sequence shown here is derived from an EMBL/GenBank/DDBJ whole genome shotgun (WGS) entry which is preliminary data.</text>
</comment>
<feature type="compositionally biased region" description="Basic and acidic residues" evidence="1">
    <location>
        <begin position="28"/>
        <end position="42"/>
    </location>
</feature>
<feature type="compositionally biased region" description="Basic and acidic residues" evidence="1">
    <location>
        <begin position="98"/>
        <end position="112"/>
    </location>
</feature>
<gene>
    <name evidence="2" type="ORF">CgunFtcFv8_000367</name>
</gene>
<accession>A0AAN8DK55</accession>
<feature type="compositionally biased region" description="Basic and acidic residues" evidence="1">
    <location>
        <begin position="119"/>
        <end position="141"/>
    </location>
</feature>
<organism evidence="2 3">
    <name type="scientific">Champsocephalus gunnari</name>
    <name type="common">Mackerel icefish</name>
    <dbReference type="NCBI Taxonomy" id="52237"/>
    <lineage>
        <taxon>Eukaryota</taxon>
        <taxon>Metazoa</taxon>
        <taxon>Chordata</taxon>
        <taxon>Craniata</taxon>
        <taxon>Vertebrata</taxon>
        <taxon>Euteleostomi</taxon>
        <taxon>Actinopterygii</taxon>
        <taxon>Neopterygii</taxon>
        <taxon>Teleostei</taxon>
        <taxon>Neoteleostei</taxon>
        <taxon>Acanthomorphata</taxon>
        <taxon>Eupercaria</taxon>
        <taxon>Perciformes</taxon>
        <taxon>Notothenioidei</taxon>
        <taxon>Channichthyidae</taxon>
        <taxon>Champsocephalus</taxon>
    </lineage>
</organism>
<sequence>MSQAEDTSTDQQERPVSPTPSDLSMKSDWPKEDSLNFRKREPGLLGQERPVSPAPSDLSMKSDWSKEDPLNFRKREPGLLGPERPVSPAPSDLSMKSDWSKEDPLNFREREPGASNTTSKDEQDRRKVKDKQHKLGEDLKKRIGKLHEKELKRVTKCQENLKRRQKLASALRGRLLEEASPYEHVNPPNQKNTEHIIREVNGESVKRDDRNTM</sequence>